<evidence type="ECO:0000259" key="2">
    <source>
        <dbReference type="Pfam" id="PF22939"/>
    </source>
</evidence>
<protein>
    <recommendedName>
        <fullName evidence="2">GPI inositol-deacylase winged helix domain-containing protein</fullName>
    </recommendedName>
</protein>
<accession>A0A6A6DMY7</accession>
<keyword evidence="4" id="KW-1185">Reference proteome</keyword>
<dbReference type="Proteomes" id="UP000800200">
    <property type="component" value="Unassembled WGS sequence"/>
</dbReference>
<dbReference type="SUPFAM" id="SSF48403">
    <property type="entry name" value="Ankyrin repeat"/>
    <property type="match status" value="1"/>
</dbReference>
<dbReference type="EMBL" id="ML994663">
    <property type="protein sequence ID" value="KAF2179748.1"/>
    <property type="molecule type" value="Genomic_DNA"/>
</dbReference>
<proteinExistence type="predicted"/>
<dbReference type="PROSITE" id="PS50088">
    <property type="entry name" value="ANK_REPEAT"/>
    <property type="match status" value="1"/>
</dbReference>
<gene>
    <name evidence="3" type="ORF">K469DRAFT_673892</name>
</gene>
<dbReference type="AlphaFoldDB" id="A0A6A6DMY7"/>
<dbReference type="PANTHER" id="PTHR10039:SF15">
    <property type="entry name" value="NACHT DOMAIN-CONTAINING PROTEIN"/>
    <property type="match status" value="1"/>
</dbReference>
<name>A0A6A6DMY7_9PEZI</name>
<dbReference type="InterPro" id="IPR054471">
    <property type="entry name" value="GPIID_WHD"/>
</dbReference>
<dbReference type="PROSITE" id="PS50297">
    <property type="entry name" value="ANK_REP_REGION"/>
    <property type="match status" value="1"/>
</dbReference>
<dbReference type="Gene3D" id="1.25.40.20">
    <property type="entry name" value="Ankyrin repeat-containing domain"/>
    <property type="match status" value="1"/>
</dbReference>
<reference evidence="3" key="1">
    <citation type="journal article" date="2020" name="Stud. Mycol.">
        <title>101 Dothideomycetes genomes: a test case for predicting lifestyles and emergence of pathogens.</title>
        <authorList>
            <person name="Haridas S."/>
            <person name="Albert R."/>
            <person name="Binder M."/>
            <person name="Bloem J."/>
            <person name="Labutti K."/>
            <person name="Salamov A."/>
            <person name="Andreopoulos B."/>
            <person name="Baker S."/>
            <person name="Barry K."/>
            <person name="Bills G."/>
            <person name="Bluhm B."/>
            <person name="Cannon C."/>
            <person name="Castanera R."/>
            <person name="Culley D."/>
            <person name="Daum C."/>
            <person name="Ezra D."/>
            <person name="Gonzalez J."/>
            <person name="Henrissat B."/>
            <person name="Kuo A."/>
            <person name="Liang C."/>
            <person name="Lipzen A."/>
            <person name="Lutzoni F."/>
            <person name="Magnuson J."/>
            <person name="Mondo S."/>
            <person name="Nolan M."/>
            <person name="Ohm R."/>
            <person name="Pangilinan J."/>
            <person name="Park H.-J."/>
            <person name="Ramirez L."/>
            <person name="Alfaro M."/>
            <person name="Sun H."/>
            <person name="Tritt A."/>
            <person name="Yoshinaga Y."/>
            <person name="Zwiers L.-H."/>
            <person name="Turgeon B."/>
            <person name="Goodwin S."/>
            <person name="Spatafora J."/>
            <person name="Crous P."/>
            <person name="Grigoriev I."/>
        </authorList>
    </citation>
    <scope>NUCLEOTIDE SEQUENCE</scope>
    <source>
        <strain evidence="3">CBS 207.26</strain>
    </source>
</reference>
<evidence type="ECO:0000313" key="3">
    <source>
        <dbReference type="EMBL" id="KAF2179748.1"/>
    </source>
</evidence>
<keyword evidence="1" id="KW-0040">ANK repeat</keyword>
<dbReference type="InterPro" id="IPR036770">
    <property type="entry name" value="Ankyrin_rpt-contain_sf"/>
</dbReference>
<dbReference type="PANTHER" id="PTHR10039">
    <property type="entry name" value="AMELOGENIN"/>
    <property type="match status" value="1"/>
</dbReference>
<dbReference type="Pfam" id="PF00023">
    <property type="entry name" value="Ank"/>
    <property type="match status" value="1"/>
</dbReference>
<feature type="domain" description="GPI inositol-deacylase winged helix" evidence="2">
    <location>
        <begin position="149"/>
        <end position="222"/>
    </location>
</feature>
<dbReference type="Pfam" id="PF22939">
    <property type="entry name" value="WHD_GPIID"/>
    <property type="match status" value="1"/>
</dbReference>
<dbReference type="InterPro" id="IPR002110">
    <property type="entry name" value="Ankyrin_rpt"/>
</dbReference>
<evidence type="ECO:0000256" key="1">
    <source>
        <dbReference type="PROSITE-ProRule" id="PRU00023"/>
    </source>
</evidence>
<feature type="repeat" description="ANK" evidence="1">
    <location>
        <begin position="365"/>
        <end position="385"/>
    </location>
</feature>
<dbReference type="OrthoDB" id="195446at2759"/>
<evidence type="ECO:0000313" key="4">
    <source>
        <dbReference type="Proteomes" id="UP000800200"/>
    </source>
</evidence>
<organism evidence="3 4">
    <name type="scientific">Zopfia rhizophila CBS 207.26</name>
    <dbReference type="NCBI Taxonomy" id="1314779"/>
    <lineage>
        <taxon>Eukaryota</taxon>
        <taxon>Fungi</taxon>
        <taxon>Dikarya</taxon>
        <taxon>Ascomycota</taxon>
        <taxon>Pezizomycotina</taxon>
        <taxon>Dothideomycetes</taxon>
        <taxon>Dothideomycetes incertae sedis</taxon>
        <taxon>Zopfiaceae</taxon>
        <taxon>Zopfia</taxon>
    </lineage>
</organism>
<sequence>MYNRHSKQRSRPSLDGIFGVLQSVCSNYAVVDIVVDALDQCADKDGRRNQLIDKLRELQARTDVRLLSTSRFIPEISQKFFSYLTLEVRASEKDVRRYVVGPVDSLLDKKTKQKVLSTLGKLSKGSATLDETYNDAIRRMDGQLAEDGSLATRALSWITYAQRLLTTKELCHALAIDPSDKALNSDNVSDVEDIISVCARLVTVDEESNIIRLVHYTTQEYFGRLRGAYIHSRGHVYLAVIAIPTYLSFDTFRSGSCADDKAFEQRLAKNTFFNHSAHSWSKHIRPVEKITSHLALAFLCDEALFDCTIQAVSTSEYKYRGYSRSFPNRTSGPHLTARYALVYLTERLLIGKHGDNIGADSKDGHGRTPLSWAARNGHEAIVKLLQSSIST</sequence>